<keyword evidence="6" id="KW-0396">Initiation factor</keyword>
<dbReference type="SUPFAM" id="SSF47954">
    <property type="entry name" value="Cyclin-like"/>
    <property type="match status" value="2"/>
</dbReference>
<reference evidence="6" key="1">
    <citation type="journal article" date="2017" name="Science">
        <title>Giant viruses with an expanded complement of translation system components.</title>
        <authorList>
            <person name="Schulz F."/>
            <person name="Yutin N."/>
            <person name="Ivanova N.N."/>
            <person name="Ortega D.R."/>
            <person name="Lee T.K."/>
            <person name="Vierheilig J."/>
            <person name="Daims H."/>
            <person name="Horn M."/>
            <person name="Wagner M."/>
            <person name="Jensen G.J."/>
            <person name="Kyrpides N.C."/>
            <person name="Koonin E.V."/>
            <person name="Woyke T."/>
        </authorList>
    </citation>
    <scope>NUCLEOTIDE SEQUENCE</scope>
    <source>
        <strain evidence="6">KNV1</strain>
    </source>
</reference>
<dbReference type="Pfam" id="PF00382">
    <property type="entry name" value="TFIIB"/>
    <property type="match status" value="1"/>
</dbReference>
<dbReference type="SUPFAM" id="SSF57783">
    <property type="entry name" value="Zinc beta-ribbon"/>
    <property type="match status" value="1"/>
</dbReference>
<dbReference type="GO" id="GO:0097550">
    <property type="term" value="C:transcription preinitiation complex"/>
    <property type="evidence" value="ECO:0007669"/>
    <property type="project" value="TreeGrafter"/>
</dbReference>
<evidence type="ECO:0000313" key="6">
    <source>
        <dbReference type="EMBL" id="ARF11362.1"/>
    </source>
</evidence>
<protein>
    <submittedName>
        <fullName evidence="6">Transcription initiation factor IIB</fullName>
    </submittedName>
</protein>
<dbReference type="GO" id="GO:0017025">
    <property type="term" value="F:TBP-class protein binding"/>
    <property type="evidence" value="ECO:0007669"/>
    <property type="project" value="InterPro"/>
</dbReference>
<dbReference type="InterPro" id="IPR000812">
    <property type="entry name" value="TFIIB"/>
</dbReference>
<dbReference type="InterPro" id="IPR013137">
    <property type="entry name" value="Znf_TFIIB"/>
</dbReference>
<dbReference type="Gene3D" id="1.10.472.10">
    <property type="entry name" value="Cyclin-like"/>
    <property type="match status" value="1"/>
</dbReference>
<evidence type="ECO:0000259" key="4">
    <source>
        <dbReference type="Pfam" id="PF00382"/>
    </source>
</evidence>
<proteinExistence type="predicted"/>
<dbReference type="PANTHER" id="PTHR11618:SF13">
    <property type="entry name" value="TRANSCRIPTION INITIATION FACTOR IIB"/>
    <property type="match status" value="1"/>
</dbReference>
<feature type="domain" description="TFIIB-type" evidence="5">
    <location>
        <begin position="44"/>
        <end position="83"/>
    </location>
</feature>
<sequence>MDILDDLENIDEIGDDQLFAMLDKLEAENKISLDDDKSSTGDVICNNCHTEDYLAIDNANGVVVCTQCGAVMTEIFDNNPEWKSYDGNNASARCNGANNAFLPRSSLGTSISGSNRNRVKVLHMWNAMPYKERSLNVELKEIQNICRDAGIVKCIEDDTKILYKIISESKHLYGKNQGKYIIIRGDKRKGLKGACLYFACKRKGDTRSPKEIAKLFGIKDKDIRKGCKTCKKLLQLNQIPYDPNTNNPEHFIKRYCRELHLDKEYTAEILRIIKNIEKLDLVSCHTPQTVAIAGIILIIELNNIDIDRKVLETKFEVSGVTLEKAYKKIEKYKDIITNDDLTNKIQIMLNKEKQNIQVPEKLKTIYNKVSTNNNLKLYEYDPKDDLQLIRSIDAIEEEGKKLLRKPSC</sequence>
<evidence type="ECO:0000256" key="2">
    <source>
        <dbReference type="ARBA" id="ARBA00023015"/>
    </source>
</evidence>
<gene>
    <name evidence="6" type="ORF">Klosneuvirus_1_219</name>
</gene>
<dbReference type="PRINTS" id="PR00685">
    <property type="entry name" value="TIFACTORIIB"/>
</dbReference>
<dbReference type="InterPro" id="IPR036915">
    <property type="entry name" value="Cyclin-like_sf"/>
</dbReference>
<dbReference type="PANTHER" id="PTHR11618">
    <property type="entry name" value="TRANSCRIPTION INITIATION FACTOR IIB-RELATED"/>
    <property type="match status" value="1"/>
</dbReference>
<keyword evidence="6" id="KW-0648">Protein biosynthesis</keyword>
<evidence type="ECO:0000259" key="5">
    <source>
        <dbReference type="Pfam" id="PF08271"/>
    </source>
</evidence>
<feature type="domain" description="Transcription factor TFIIB cyclin-like" evidence="4">
    <location>
        <begin position="139"/>
        <end position="231"/>
    </location>
</feature>
<accession>A0A1V0SI17</accession>
<dbReference type="Pfam" id="PF08271">
    <property type="entry name" value="Zn_Ribbon_TF"/>
    <property type="match status" value="1"/>
</dbReference>
<dbReference type="GO" id="GO:0070897">
    <property type="term" value="P:transcription preinitiation complex assembly"/>
    <property type="evidence" value="ECO:0007669"/>
    <property type="project" value="InterPro"/>
</dbReference>
<evidence type="ECO:0000256" key="3">
    <source>
        <dbReference type="ARBA" id="ARBA00023163"/>
    </source>
</evidence>
<dbReference type="InterPro" id="IPR013150">
    <property type="entry name" value="TFIIB_cyclin"/>
</dbReference>
<evidence type="ECO:0000256" key="1">
    <source>
        <dbReference type="ARBA" id="ARBA00022737"/>
    </source>
</evidence>
<name>A0A1V0SI17_9VIRU</name>
<organism evidence="6">
    <name type="scientific">Klosneuvirus KNV1</name>
    <dbReference type="NCBI Taxonomy" id="1977640"/>
    <lineage>
        <taxon>Viruses</taxon>
        <taxon>Varidnaviria</taxon>
        <taxon>Bamfordvirae</taxon>
        <taxon>Nucleocytoviricota</taxon>
        <taxon>Megaviricetes</taxon>
        <taxon>Imitervirales</taxon>
        <taxon>Mimiviridae</taxon>
        <taxon>Klosneuvirinae</taxon>
        <taxon>Klosneuvirus</taxon>
    </lineage>
</organism>
<dbReference type="EMBL" id="KY684108">
    <property type="protein sequence ID" value="ARF11362.1"/>
    <property type="molecule type" value="Genomic_DNA"/>
</dbReference>
<dbReference type="CDD" id="cd00043">
    <property type="entry name" value="CYCLIN_SF"/>
    <property type="match status" value="1"/>
</dbReference>
<dbReference type="Gene3D" id="1.10.472.170">
    <property type="match status" value="1"/>
</dbReference>
<keyword evidence="2" id="KW-0805">Transcription regulation</keyword>
<keyword evidence="3" id="KW-0804">Transcription</keyword>
<keyword evidence="1" id="KW-0677">Repeat</keyword>